<dbReference type="EMBL" id="JABSNM010000003">
    <property type="protein sequence ID" value="NRT55163.1"/>
    <property type="molecule type" value="Genomic_DNA"/>
</dbReference>
<dbReference type="Pfam" id="PF02655">
    <property type="entry name" value="ATP-grasp_3"/>
    <property type="match status" value="1"/>
</dbReference>
<dbReference type="Proteomes" id="UP001516061">
    <property type="component" value="Unassembled WGS sequence"/>
</dbReference>
<gene>
    <name evidence="2" type="ORF">HNQ01_000873</name>
</gene>
<reference evidence="2 3" key="1">
    <citation type="submission" date="2020-05" db="EMBL/GenBank/DDBJ databases">
        <title>Genomic Encyclopedia of Type Strains, Phase IV (KMG-V): Genome sequencing to study the core and pangenomes of soil and plant-associated prokaryotes.</title>
        <authorList>
            <person name="Whitman W."/>
        </authorList>
    </citation>
    <scope>NUCLEOTIDE SEQUENCE [LARGE SCALE GENOMIC DNA]</scope>
    <source>
        <strain evidence="2 3">C29</strain>
    </source>
</reference>
<sequence length="382" mass="39555">MTADPGRRLRIAGVSVRAATEAARRDGFEVLAIDRFGDLDTRAAAGAGWQALAPDPAEALPGADRPLLVGAGFEAPAQLERLRRPGVRLLGTAPDDVARLRDPEIFFLTLGVLGVPHPPVRLSAPPPSSARLWLRKDLHGCGGEQVLPADAPEAGGATPGGFWQRRVDAARPVSLTLIGDGRRAALLGLNRQRVHPAPPWRWRFGGLIGPLPLRPAEGAALQALADRLVDAFGLRGLCSIDALQPTDGGALQVLEINARLPASLALYGREGGLIRAHVEACRDGRLPDAAALARLAGGAPGGWEIVRAPTALALDARAIEHLAAQAAALGLHDLPAAPQRLAAGEPLCSVGVAPAAGAGAAAVRRQLALRARAALAFLNPSS</sequence>
<dbReference type="SUPFAM" id="SSF56059">
    <property type="entry name" value="Glutathione synthetase ATP-binding domain-like"/>
    <property type="match status" value="1"/>
</dbReference>
<name>A0ABX2G144_9BURK</name>
<keyword evidence="3" id="KW-1185">Reference proteome</keyword>
<evidence type="ECO:0000259" key="1">
    <source>
        <dbReference type="Pfam" id="PF02655"/>
    </source>
</evidence>
<dbReference type="RefSeq" id="WP_173804153.1">
    <property type="nucleotide sequence ID" value="NZ_JABSNM010000003.1"/>
</dbReference>
<dbReference type="Gene3D" id="3.30.470.20">
    <property type="entry name" value="ATP-grasp fold, B domain"/>
    <property type="match status" value="1"/>
</dbReference>
<evidence type="ECO:0000313" key="2">
    <source>
        <dbReference type="EMBL" id="NRT55163.1"/>
    </source>
</evidence>
<comment type="caution">
    <text evidence="2">The sequence shown here is derived from an EMBL/GenBank/DDBJ whole genome shotgun (WGS) entry which is preliminary data.</text>
</comment>
<proteinExistence type="predicted"/>
<accession>A0ABX2G144</accession>
<feature type="domain" description="ATP-grasp fold PylC-type" evidence="1">
    <location>
        <begin position="124"/>
        <end position="262"/>
    </location>
</feature>
<protein>
    <submittedName>
        <fullName evidence="2">ATP-grasp superfamily ATP-dependent carboligase</fullName>
    </submittedName>
</protein>
<organism evidence="2 3">
    <name type="scientific">Sphaerotilus uruguayifluvii</name>
    <dbReference type="NCBI Taxonomy" id="2735897"/>
    <lineage>
        <taxon>Bacteria</taxon>
        <taxon>Pseudomonadati</taxon>
        <taxon>Pseudomonadota</taxon>
        <taxon>Betaproteobacteria</taxon>
        <taxon>Burkholderiales</taxon>
        <taxon>Sphaerotilaceae</taxon>
        <taxon>Sphaerotilus</taxon>
    </lineage>
</organism>
<evidence type="ECO:0000313" key="3">
    <source>
        <dbReference type="Proteomes" id="UP001516061"/>
    </source>
</evidence>
<dbReference type="InterPro" id="IPR003806">
    <property type="entry name" value="ATP-grasp_PylC-type"/>
</dbReference>